<dbReference type="AlphaFoldDB" id="A0AA38L8P1"/>
<keyword evidence="2" id="KW-0808">Transferase</keyword>
<dbReference type="PANTHER" id="PTHR11926:SF774">
    <property type="entry name" value="UDP-GLYCOSYLTRANSFERASE 85A1-RELATED"/>
    <property type="match status" value="1"/>
</dbReference>
<protein>
    <recommendedName>
        <fullName evidence="5">Glycosyltransferase</fullName>
    </recommendedName>
</protein>
<reference evidence="3 4" key="1">
    <citation type="journal article" date="2021" name="Nat. Plants">
        <title>The Taxus genome provides insights into paclitaxel biosynthesis.</title>
        <authorList>
            <person name="Xiong X."/>
            <person name="Gou J."/>
            <person name="Liao Q."/>
            <person name="Li Y."/>
            <person name="Zhou Q."/>
            <person name="Bi G."/>
            <person name="Li C."/>
            <person name="Du R."/>
            <person name="Wang X."/>
            <person name="Sun T."/>
            <person name="Guo L."/>
            <person name="Liang H."/>
            <person name="Lu P."/>
            <person name="Wu Y."/>
            <person name="Zhang Z."/>
            <person name="Ro D.K."/>
            <person name="Shang Y."/>
            <person name="Huang S."/>
            <person name="Yan J."/>
        </authorList>
    </citation>
    <scope>NUCLEOTIDE SEQUENCE [LARGE SCALE GENOMIC DNA]</scope>
    <source>
        <strain evidence="3">Ta-2019</strain>
    </source>
</reference>
<comment type="caution">
    <text evidence="3">The sequence shown here is derived from an EMBL/GenBank/DDBJ whole genome shotgun (WGS) entry which is preliminary data.</text>
</comment>
<dbReference type="CDD" id="cd03784">
    <property type="entry name" value="GT1_Gtf-like"/>
    <property type="match status" value="1"/>
</dbReference>
<comment type="similarity">
    <text evidence="1">Belongs to the UDP-glycosyltransferase family.</text>
</comment>
<dbReference type="EMBL" id="JAHRHJ020000006">
    <property type="protein sequence ID" value="KAH9311497.1"/>
    <property type="molecule type" value="Genomic_DNA"/>
</dbReference>
<name>A0AA38L8P1_TAXCH</name>
<dbReference type="Gene3D" id="3.40.50.2000">
    <property type="entry name" value="Glycogen Phosphorylase B"/>
    <property type="match status" value="2"/>
</dbReference>
<accession>A0AA38L8P1</accession>
<dbReference type="Pfam" id="PF00201">
    <property type="entry name" value="UDPGT"/>
    <property type="match status" value="1"/>
</dbReference>
<evidence type="ECO:0008006" key="5">
    <source>
        <dbReference type="Google" id="ProtNLM"/>
    </source>
</evidence>
<dbReference type="InterPro" id="IPR002213">
    <property type="entry name" value="UDP_glucos_trans"/>
</dbReference>
<feature type="non-terminal residue" evidence="3">
    <location>
        <position position="1"/>
    </location>
</feature>
<dbReference type="FunFam" id="3.40.50.2000:FF:000056">
    <property type="entry name" value="Glycosyltransferase"/>
    <property type="match status" value="1"/>
</dbReference>
<evidence type="ECO:0000256" key="1">
    <source>
        <dbReference type="ARBA" id="ARBA00009995"/>
    </source>
</evidence>
<dbReference type="GO" id="GO:0080043">
    <property type="term" value="F:quercetin 3-O-glucosyltransferase activity"/>
    <property type="evidence" value="ECO:0007669"/>
    <property type="project" value="TreeGrafter"/>
</dbReference>
<evidence type="ECO:0000313" key="3">
    <source>
        <dbReference type="EMBL" id="KAH9311497.1"/>
    </source>
</evidence>
<dbReference type="GO" id="GO:0080044">
    <property type="term" value="F:quercetin 7-O-glucosyltransferase activity"/>
    <property type="evidence" value="ECO:0007669"/>
    <property type="project" value="TreeGrafter"/>
</dbReference>
<dbReference type="Proteomes" id="UP000824469">
    <property type="component" value="Unassembled WGS sequence"/>
</dbReference>
<gene>
    <name evidence="3" type="ORF">KI387_026532</name>
</gene>
<proteinExistence type="inferred from homology"/>
<evidence type="ECO:0000313" key="4">
    <source>
        <dbReference type="Proteomes" id="UP000824469"/>
    </source>
</evidence>
<evidence type="ECO:0000256" key="2">
    <source>
        <dbReference type="ARBA" id="ARBA00022679"/>
    </source>
</evidence>
<keyword evidence="4" id="KW-1185">Reference proteome</keyword>
<dbReference type="PANTHER" id="PTHR11926">
    <property type="entry name" value="GLUCOSYL/GLUCURONOSYL TRANSFERASES"/>
    <property type="match status" value="1"/>
</dbReference>
<dbReference type="SUPFAM" id="SSF53756">
    <property type="entry name" value="UDP-Glycosyltransferase/glycogen phosphorylase"/>
    <property type="match status" value="1"/>
</dbReference>
<sequence length="468" mass="52663">MSCVVHALVIPYPLESHSFAMADLCIKLASRGITVTFLYTEALYNCKAYITDITLKNGLDIRSAEVSDGLPWDFDRSLYNESFLQCVLNSMIEPVEELISSLNTQDHPISCIIADSFLPWALLISKKLSLPLVSLWTQSTVLYSIYYHSDMLISNGHFPFKERETHACIDYIPGVPTMNKSDLPSFLQVTEMTNFMLHVIFLSLQSIREADWVLTNSVYELETEPIQYSFHSATPLCSVGPLLASAYFDNHPSNEEFDFTMWLDSKPRNSVIYVSFGASARVSKTQIEEIATGLVESKIPFIWLLPTQTICSNATFTEILPRGFLEKVEDDGIGLVVPNWSEHLHYTVLSHNAIGGFFTHCDWNSVSQSLCMGVPLLGFPLYADQYTNCKVIADEMDIALKVEHGGINGTLVQRKEIARKVKALMHGKEGRRARKKIRRLRRVATKAAIQGGSSHKNLDIFVEELICK</sequence>
<organism evidence="3 4">
    <name type="scientific">Taxus chinensis</name>
    <name type="common">Chinese yew</name>
    <name type="synonym">Taxus wallichiana var. chinensis</name>
    <dbReference type="NCBI Taxonomy" id="29808"/>
    <lineage>
        <taxon>Eukaryota</taxon>
        <taxon>Viridiplantae</taxon>
        <taxon>Streptophyta</taxon>
        <taxon>Embryophyta</taxon>
        <taxon>Tracheophyta</taxon>
        <taxon>Spermatophyta</taxon>
        <taxon>Pinopsida</taxon>
        <taxon>Pinidae</taxon>
        <taxon>Conifers II</taxon>
        <taxon>Cupressales</taxon>
        <taxon>Taxaceae</taxon>
        <taxon>Taxus</taxon>
    </lineage>
</organism>
<dbReference type="OMA" id="TEMSDFM"/>